<feature type="transmembrane region" description="Helical" evidence="5">
    <location>
        <begin position="373"/>
        <end position="396"/>
    </location>
</feature>
<evidence type="ECO:0000256" key="2">
    <source>
        <dbReference type="ARBA" id="ARBA00022692"/>
    </source>
</evidence>
<organism evidence="8 9">
    <name type="scientific">Patella caerulea</name>
    <name type="common">Rayed Mediterranean limpet</name>
    <dbReference type="NCBI Taxonomy" id="87958"/>
    <lineage>
        <taxon>Eukaryota</taxon>
        <taxon>Metazoa</taxon>
        <taxon>Spiralia</taxon>
        <taxon>Lophotrochozoa</taxon>
        <taxon>Mollusca</taxon>
        <taxon>Gastropoda</taxon>
        <taxon>Patellogastropoda</taxon>
        <taxon>Patelloidea</taxon>
        <taxon>Patellidae</taxon>
        <taxon>Patella</taxon>
    </lineage>
</organism>
<evidence type="ECO:0000259" key="6">
    <source>
        <dbReference type="Pfam" id="PF02931"/>
    </source>
</evidence>
<comment type="subcellular location">
    <subcellularLocation>
        <location evidence="1">Membrane</location>
        <topology evidence="1">Multi-pass membrane protein</topology>
    </subcellularLocation>
</comment>
<feature type="transmembrane region" description="Helical" evidence="5">
    <location>
        <begin position="296"/>
        <end position="320"/>
    </location>
</feature>
<gene>
    <name evidence="8" type="ORF">SNE40_006475</name>
</gene>
<evidence type="ECO:0000259" key="7">
    <source>
        <dbReference type="Pfam" id="PF02932"/>
    </source>
</evidence>
<dbReference type="Pfam" id="PF02931">
    <property type="entry name" value="Neur_chan_LBD"/>
    <property type="match status" value="1"/>
</dbReference>
<keyword evidence="3 5" id="KW-1133">Transmembrane helix</keyword>
<dbReference type="Pfam" id="PF02932">
    <property type="entry name" value="Neur_chan_memb"/>
    <property type="match status" value="1"/>
</dbReference>
<feature type="transmembrane region" description="Helical" evidence="5">
    <location>
        <begin position="232"/>
        <end position="255"/>
    </location>
</feature>
<dbReference type="CDD" id="cd19051">
    <property type="entry name" value="LGIC_TM_cation"/>
    <property type="match status" value="1"/>
</dbReference>
<dbReference type="GO" id="GO:0004888">
    <property type="term" value="F:transmembrane signaling receptor activity"/>
    <property type="evidence" value="ECO:0007669"/>
    <property type="project" value="InterPro"/>
</dbReference>
<dbReference type="Proteomes" id="UP001347796">
    <property type="component" value="Unassembled WGS sequence"/>
</dbReference>
<keyword evidence="4 5" id="KW-0472">Membrane</keyword>
<dbReference type="GO" id="GO:0016020">
    <property type="term" value="C:membrane"/>
    <property type="evidence" value="ECO:0007669"/>
    <property type="project" value="UniProtKB-SubCell"/>
</dbReference>
<dbReference type="CDD" id="cd18989">
    <property type="entry name" value="LGIC_ECD_cation"/>
    <property type="match status" value="1"/>
</dbReference>
<keyword evidence="9" id="KW-1185">Reference proteome</keyword>
<dbReference type="AlphaFoldDB" id="A0AAN8K3T0"/>
<evidence type="ECO:0000313" key="8">
    <source>
        <dbReference type="EMBL" id="KAK6183904.1"/>
    </source>
</evidence>
<dbReference type="InterPro" id="IPR006029">
    <property type="entry name" value="Neurotrans-gated_channel_TM"/>
</dbReference>
<dbReference type="InterPro" id="IPR018000">
    <property type="entry name" value="Neurotransmitter_ion_chnl_CS"/>
</dbReference>
<dbReference type="FunFam" id="2.70.170.10:FF:000028">
    <property type="entry name" value="AcetylCholine Receptor"/>
    <property type="match status" value="1"/>
</dbReference>
<feature type="domain" description="Neurotransmitter-gated ion-channel ligand-binding" evidence="6">
    <location>
        <begin position="32"/>
        <end position="188"/>
    </location>
</feature>
<dbReference type="SUPFAM" id="SSF90112">
    <property type="entry name" value="Neurotransmitter-gated ion-channel transmembrane pore"/>
    <property type="match status" value="1"/>
</dbReference>
<dbReference type="InterPro" id="IPR036719">
    <property type="entry name" value="Neuro-gated_channel_TM_sf"/>
</dbReference>
<name>A0AAN8K3T0_PATCE</name>
<protein>
    <submittedName>
        <fullName evidence="8">Uncharacterized protein</fullName>
    </submittedName>
</protein>
<feature type="transmembrane region" description="Helical" evidence="5">
    <location>
        <begin position="267"/>
        <end position="284"/>
    </location>
</feature>
<dbReference type="PROSITE" id="PS00236">
    <property type="entry name" value="NEUROTR_ION_CHANNEL"/>
    <property type="match status" value="1"/>
</dbReference>
<dbReference type="InterPro" id="IPR006201">
    <property type="entry name" value="Neur_channel"/>
</dbReference>
<reference evidence="8 9" key="1">
    <citation type="submission" date="2024-01" db="EMBL/GenBank/DDBJ databases">
        <title>The genome of the rayed Mediterranean limpet Patella caerulea (Linnaeus, 1758).</title>
        <authorList>
            <person name="Anh-Thu Weber A."/>
            <person name="Halstead-Nussloch G."/>
        </authorList>
    </citation>
    <scope>NUCLEOTIDE SEQUENCE [LARGE SCALE GENOMIC DNA]</scope>
    <source>
        <strain evidence="8">AATW-2023a</strain>
        <tissue evidence="8">Whole specimen</tissue>
    </source>
</reference>
<dbReference type="InterPro" id="IPR036734">
    <property type="entry name" value="Neur_chan_lig-bd_sf"/>
</dbReference>
<dbReference type="GO" id="GO:0005230">
    <property type="term" value="F:extracellular ligand-gated monoatomic ion channel activity"/>
    <property type="evidence" value="ECO:0007669"/>
    <property type="project" value="InterPro"/>
</dbReference>
<dbReference type="InterPro" id="IPR006202">
    <property type="entry name" value="Neur_chan_lig-bd"/>
</dbReference>
<dbReference type="Gene3D" id="2.70.170.10">
    <property type="entry name" value="Neurotransmitter-gated ion-channel ligand-binding domain"/>
    <property type="match status" value="1"/>
</dbReference>
<dbReference type="Gene3D" id="1.20.58.390">
    <property type="entry name" value="Neurotransmitter-gated ion-channel transmembrane domain"/>
    <property type="match status" value="1"/>
</dbReference>
<dbReference type="InterPro" id="IPR038050">
    <property type="entry name" value="Neuro_actylchol_rec"/>
</dbReference>
<evidence type="ECO:0000256" key="1">
    <source>
        <dbReference type="ARBA" id="ARBA00004141"/>
    </source>
</evidence>
<dbReference type="SUPFAM" id="SSF63712">
    <property type="entry name" value="Nicotinic receptor ligand binding domain-like"/>
    <property type="match status" value="1"/>
</dbReference>
<comment type="caution">
    <text evidence="8">The sequence shown here is derived from an EMBL/GenBank/DDBJ whole genome shotgun (WGS) entry which is preliminary data.</text>
</comment>
<evidence type="ECO:0000256" key="5">
    <source>
        <dbReference type="SAM" id="Phobius"/>
    </source>
</evidence>
<evidence type="ECO:0000313" key="9">
    <source>
        <dbReference type="Proteomes" id="UP001347796"/>
    </source>
</evidence>
<dbReference type="PANTHER" id="PTHR18945">
    <property type="entry name" value="NEUROTRANSMITTER GATED ION CHANNEL"/>
    <property type="match status" value="1"/>
</dbReference>
<accession>A0AAN8K3T0</accession>
<evidence type="ECO:0000256" key="3">
    <source>
        <dbReference type="ARBA" id="ARBA00022989"/>
    </source>
</evidence>
<keyword evidence="2 5" id="KW-0812">Transmembrane</keyword>
<sequence length="408" mass="46993">MVQNAFIFPIILTGCLGLVYGATFEDIKLLETTLFTNYSNLQRPSNNFSEPTIVEFNLNVSDVIEINEIQQILKLFCSFRLTWTDDFLKWDPDSFGGLSKIQVDSHLVWKPYIDLLRSLDDSDLFVEKNARLTVFSNGVVHWDPRQSIAIKCELVVSRFPFDTSFCYLIFVPLKYTIEEVQLEDGMDREKPYKILHGEWEFHFSSLGNANFKIDNNDNVVSSLKISIKLTRIYMFFLVGALLPIVILSFLNVLAFCLPDDSGEKTSFSITLLLALTVFLTNISGSLPKSSSSVAYITWYITSLLVTSCLIVMTNIFLLYFHHKRKRKEEWERNHGTAQNSTAPTRISKILKKLEFICNRIRCKSRHDSKSGCTIDVVIFLFFLIVWLGLTTIYIAMTQHSMDYQRFLS</sequence>
<proteinExistence type="predicted"/>
<dbReference type="EMBL" id="JAZGQO010000006">
    <property type="protein sequence ID" value="KAK6183904.1"/>
    <property type="molecule type" value="Genomic_DNA"/>
</dbReference>
<evidence type="ECO:0000256" key="4">
    <source>
        <dbReference type="ARBA" id="ARBA00023136"/>
    </source>
</evidence>
<feature type="domain" description="Neurotransmitter-gated ion-channel transmembrane" evidence="7">
    <location>
        <begin position="241"/>
        <end position="332"/>
    </location>
</feature>